<sequence>MTSPTKEGTDPADSILKNSENEAPNDCNADIEPLSTDPNIISQVENNPINREPDTTTSQEDVVPQAAENSALEAERIQKDTEKEDIKEEESFLIHIPIPRKWIFLMSGLERIRYMSSPLVKIDKNNPLTDRSIFYSGKVEMKTSDFPHSTISYKIPLQLSISWRIPFINNHEIKRMILRLLCGRQFSQSTGHPNAMWVTQKYITFLPHTNILTHDERAIIFGRPLRVYYYCPLIERITSGKFYKSTDTKGKHGFYIFVRPIFYIQWTQIQNTFNGKAFEDHLRSHHNMRVVIISTNNSLKYLCPICGCSFNNLVEFRQHSCSFPGN</sequence>
<gene>
    <name evidence="2" type="primary">CPXCR1</name>
</gene>
<evidence type="ECO:0000256" key="1">
    <source>
        <dbReference type="SAM" id="MobiDB-lite"/>
    </source>
</evidence>
<dbReference type="Proteomes" id="UP000694414">
    <property type="component" value="Unplaced"/>
</dbReference>
<reference evidence="2" key="2">
    <citation type="submission" date="2025-09" db="UniProtKB">
        <authorList>
            <consortium name="Ensembl"/>
        </authorList>
    </citation>
    <scope>IDENTIFICATION</scope>
</reference>
<evidence type="ECO:0000313" key="2">
    <source>
        <dbReference type="Ensembl" id="ENSPSMP00000027456.1"/>
    </source>
</evidence>
<dbReference type="AlphaFoldDB" id="A0A8C9AAS4"/>
<feature type="compositionally biased region" description="Polar residues" evidence="1">
    <location>
        <begin position="36"/>
        <end position="60"/>
    </location>
</feature>
<reference evidence="2" key="1">
    <citation type="submission" date="2025-08" db="UniProtKB">
        <authorList>
            <consortium name="Ensembl"/>
        </authorList>
    </citation>
    <scope>IDENTIFICATION</scope>
</reference>
<feature type="region of interest" description="Disordered" evidence="1">
    <location>
        <begin position="1"/>
        <end position="83"/>
    </location>
</feature>
<evidence type="ECO:0000313" key="3">
    <source>
        <dbReference type="Proteomes" id="UP000694414"/>
    </source>
</evidence>
<feature type="compositionally biased region" description="Basic and acidic residues" evidence="1">
    <location>
        <begin position="73"/>
        <end position="83"/>
    </location>
</feature>
<protein>
    <submittedName>
        <fullName evidence="2">CPX chromosome region candidate 1</fullName>
    </submittedName>
</protein>
<proteinExistence type="predicted"/>
<dbReference type="Ensembl" id="ENSPSMT00000031749.1">
    <property type="protein sequence ID" value="ENSPSMP00000027456.1"/>
    <property type="gene ID" value="ENSPSMG00000019198.1"/>
</dbReference>
<accession>A0A8C9AAS4</accession>
<dbReference type="GeneTree" id="ENSGT00390000003732"/>
<name>A0A8C9AAS4_PROSS</name>
<organism evidence="2 3">
    <name type="scientific">Prolemur simus</name>
    <name type="common">Greater bamboo lemur</name>
    <name type="synonym">Hapalemur simus</name>
    <dbReference type="NCBI Taxonomy" id="1328070"/>
    <lineage>
        <taxon>Eukaryota</taxon>
        <taxon>Metazoa</taxon>
        <taxon>Chordata</taxon>
        <taxon>Craniata</taxon>
        <taxon>Vertebrata</taxon>
        <taxon>Euteleostomi</taxon>
        <taxon>Mammalia</taxon>
        <taxon>Eutheria</taxon>
        <taxon>Euarchontoglires</taxon>
        <taxon>Primates</taxon>
        <taxon>Strepsirrhini</taxon>
        <taxon>Lemuriformes</taxon>
        <taxon>Lemuridae</taxon>
        <taxon>Prolemur</taxon>
    </lineage>
</organism>
<keyword evidence="3" id="KW-1185">Reference proteome</keyword>